<feature type="transmembrane region" description="Helical" evidence="8">
    <location>
        <begin position="398"/>
        <end position="421"/>
    </location>
</feature>
<dbReference type="NCBIfam" id="TIGR01625">
    <property type="entry name" value="YidE_YbjL_dupl"/>
    <property type="match status" value="1"/>
</dbReference>
<dbReference type="InterPro" id="IPR050144">
    <property type="entry name" value="AAE_transporter"/>
</dbReference>
<reference evidence="10 11" key="1">
    <citation type="submission" date="2016-10" db="EMBL/GenBank/DDBJ databases">
        <authorList>
            <person name="de Groot N.N."/>
        </authorList>
    </citation>
    <scope>NUCLEOTIDE SEQUENCE [LARGE SCALE GENOMIC DNA]</scope>
    <source>
        <strain evidence="10 11">WG7</strain>
    </source>
</reference>
<gene>
    <name evidence="10" type="ORF">SAMN04515654_10389</name>
</gene>
<evidence type="ECO:0000313" key="11">
    <source>
        <dbReference type="Proteomes" id="UP000198945"/>
    </source>
</evidence>
<evidence type="ECO:0000256" key="1">
    <source>
        <dbReference type="ARBA" id="ARBA00004651"/>
    </source>
</evidence>
<evidence type="ECO:0000256" key="6">
    <source>
        <dbReference type="ARBA" id="ARBA00022989"/>
    </source>
</evidence>
<feature type="transmembrane region" description="Helical" evidence="8">
    <location>
        <begin position="34"/>
        <end position="53"/>
    </location>
</feature>
<feature type="transmembrane region" description="Helical" evidence="8">
    <location>
        <begin position="226"/>
        <end position="248"/>
    </location>
</feature>
<feature type="transmembrane region" description="Helical" evidence="8">
    <location>
        <begin position="299"/>
        <end position="321"/>
    </location>
</feature>
<dbReference type="Pfam" id="PF06826">
    <property type="entry name" value="Asp-Al_Ex"/>
    <property type="match status" value="2"/>
</dbReference>
<dbReference type="EMBL" id="FNEH01000003">
    <property type="protein sequence ID" value="SDI22792.1"/>
    <property type="molecule type" value="Genomic_DNA"/>
</dbReference>
<evidence type="ECO:0000259" key="9">
    <source>
        <dbReference type="Pfam" id="PF06826"/>
    </source>
</evidence>
<dbReference type="AlphaFoldDB" id="A0A1G8IVH4"/>
<keyword evidence="6 8" id="KW-1133">Transmembrane helix</keyword>
<comment type="similarity">
    <text evidence="2">Belongs to the AAE transporter (TC 2.A.81) family.</text>
</comment>
<evidence type="ECO:0000256" key="3">
    <source>
        <dbReference type="ARBA" id="ARBA00022448"/>
    </source>
</evidence>
<sequence length="456" mass="48408">MEFHFASWLTSPFMLMFSAVFLGLAFGKISIGKFNFGLSGTLFSGLLIGWLVYSYGDSLAEGHPYYEAAQNMIANGVIPKGYFYLFLILFVAAVGLLASEDILVVLKKYGAKFIILGFVMTFIGAAATYGMVLIGSGSDNYQIAGTYTGALTSSPGLGAALETTIDDARNKANNFSELPEAERKEILNKIDPTGELTVANTSSLNEEQTEAFVKDSESGVGLGHAIGYPFGVLIVIFVVNFFPVIFGIDVEKEKKEFNKEMADARAASGGKDIEPVTFDILAFTVVCFLGFTLGKLKIFLGPLGMFGLGTTGSVLIVSLLLGSIGKIGPMTFRMDSNVLGVIRKLSLAFFLAVVGLRYGYNVVDAIMGNGLFLVMVALVVGIVALLVGYILGRKIFGINWIMLSGALCGGMTSTPGLGAAVDAVDSDGPATGYGAVYPFALMGMVVFTIVLHILPM</sequence>
<feature type="transmembrane region" description="Helical" evidence="8">
    <location>
        <begin position="341"/>
        <end position="360"/>
    </location>
</feature>
<dbReference type="PANTHER" id="PTHR30445:SF3">
    <property type="entry name" value="TRANSPORT PROTEIN YIDE-RELATED"/>
    <property type="match status" value="1"/>
</dbReference>
<evidence type="ECO:0000256" key="2">
    <source>
        <dbReference type="ARBA" id="ARBA00009854"/>
    </source>
</evidence>
<feature type="transmembrane region" description="Helical" evidence="8">
    <location>
        <begin position="82"/>
        <end position="106"/>
    </location>
</feature>
<dbReference type="Proteomes" id="UP000198945">
    <property type="component" value="Unassembled WGS sequence"/>
</dbReference>
<keyword evidence="5 8" id="KW-0812">Transmembrane</keyword>
<evidence type="ECO:0000256" key="7">
    <source>
        <dbReference type="ARBA" id="ARBA00023136"/>
    </source>
</evidence>
<feature type="transmembrane region" description="Helical" evidence="8">
    <location>
        <begin position="6"/>
        <end position="27"/>
    </location>
</feature>
<keyword evidence="7 8" id="KW-0472">Membrane</keyword>
<dbReference type="RefSeq" id="WP_089716098.1">
    <property type="nucleotide sequence ID" value="NZ_FNEH01000003.1"/>
</dbReference>
<proteinExistence type="inferred from homology"/>
<organism evidence="10 11">
    <name type="scientific">Halanaerobium congolense</name>
    <dbReference type="NCBI Taxonomy" id="54121"/>
    <lineage>
        <taxon>Bacteria</taxon>
        <taxon>Bacillati</taxon>
        <taxon>Bacillota</taxon>
        <taxon>Clostridia</taxon>
        <taxon>Halanaerobiales</taxon>
        <taxon>Halanaerobiaceae</taxon>
        <taxon>Halanaerobium</taxon>
    </lineage>
</organism>
<evidence type="ECO:0000256" key="5">
    <source>
        <dbReference type="ARBA" id="ARBA00022692"/>
    </source>
</evidence>
<keyword evidence="3" id="KW-0813">Transport</keyword>
<protein>
    <submittedName>
        <fullName evidence="10">Putative transport protein</fullName>
    </submittedName>
</protein>
<dbReference type="InterPro" id="IPR006512">
    <property type="entry name" value="YidE_YbjL"/>
</dbReference>
<feature type="transmembrane region" description="Helical" evidence="8">
    <location>
        <begin position="276"/>
        <end position="293"/>
    </location>
</feature>
<evidence type="ECO:0000256" key="4">
    <source>
        <dbReference type="ARBA" id="ARBA00022475"/>
    </source>
</evidence>
<feature type="transmembrane region" description="Helical" evidence="8">
    <location>
        <begin position="366"/>
        <end position="391"/>
    </location>
</feature>
<dbReference type="GO" id="GO:0005886">
    <property type="term" value="C:plasma membrane"/>
    <property type="evidence" value="ECO:0007669"/>
    <property type="project" value="UniProtKB-SubCell"/>
</dbReference>
<feature type="transmembrane region" description="Helical" evidence="8">
    <location>
        <begin position="113"/>
        <end position="134"/>
    </location>
</feature>
<evidence type="ECO:0000313" key="10">
    <source>
        <dbReference type="EMBL" id="SDI22792.1"/>
    </source>
</evidence>
<name>A0A1G8IVH4_9FIRM</name>
<keyword evidence="4" id="KW-1003">Cell membrane</keyword>
<feature type="domain" description="YidE/YbjL duplication" evidence="9">
    <location>
        <begin position="283"/>
        <end position="452"/>
    </location>
</feature>
<accession>A0A1G8IVH4</accession>
<feature type="domain" description="YidE/YbjL duplication" evidence="9">
    <location>
        <begin position="16"/>
        <end position="241"/>
    </location>
</feature>
<comment type="subcellular location">
    <subcellularLocation>
        <location evidence="1">Cell membrane</location>
        <topology evidence="1">Multi-pass membrane protein</topology>
    </subcellularLocation>
</comment>
<evidence type="ECO:0000256" key="8">
    <source>
        <dbReference type="SAM" id="Phobius"/>
    </source>
</evidence>
<dbReference type="PANTHER" id="PTHR30445">
    <property type="entry name" value="K(+)_H(+) ANTIPORTER SUBUNIT KHTT"/>
    <property type="match status" value="1"/>
</dbReference>
<feature type="transmembrane region" description="Helical" evidence="8">
    <location>
        <begin position="433"/>
        <end position="454"/>
    </location>
</feature>